<dbReference type="GO" id="GO:0003723">
    <property type="term" value="F:RNA binding"/>
    <property type="evidence" value="ECO:0007669"/>
    <property type="project" value="UniProtKB-UniRule"/>
</dbReference>
<dbReference type="Proteomes" id="UP000541444">
    <property type="component" value="Unassembled WGS sequence"/>
</dbReference>
<dbReference type="PANTHER" id="PTHR48027">
    <property type="entry name" value="HETEROGENEOUS NUCLEAR RIBONUCLEOPROTEIN 87F-RELATED"/>
    <property type="match status" value="1"/>
</dbReference>
<keyword evidence="1 2" id="KW-0694">RNA-binding</keyword>
<dbReference type="InterPro" id="IPR052462">
    <property type="entry name" value="SLIRP/GR-RBP-like"/>
</dbReference>
<evidence type="ECO:0000259" key="4">
    <source>
        <dbReference type="PROSITE" id="PS50102"/>
    </source>
</evidence>
<proteinExistence type="predicted"/>
<sequence length="375" mass="42300">MTNLSKVLRMASVMKAGDMLKQTVSKHTSSVPEKTKHLSSAPIPNMNILLRQIKSPAFKLFVGGLSYDVDDSKLKEAFSQYGEIVEAQVVMDAATSRSRGFGFVSFKSSEQANIAIQNLDGQWLLLFWRILMQSSPHWLKSPWKLVATWMGSPLIIFFFIAFRRKYLDWIELFTEAGIVWPPFRNVKELLTNWNTSNLVGLGRMLWRFLPFAVMWCIWLERNLRKFEGKEKFRASIMASIKAFIFWWSNAAKDLSGISLESLMVKWKETINEHLRFCGVIQICNSVLKISPLLRKFRYLHIEIRSVVGGPPESITPTLCGLCSGGRRRKFFYGRRLGVNFTSDLIGLRSGGAAASASSGGGGYRSGANGGGGRRF</sequence>
<reference evidence="5 6" key="1">
    <citation type="journal article" date="2020" name="IScience">
        <title>Genome Sequencing of the Endangered Kingdonia uniflora (Circaeasteraceae, Ranunculales) Reveals Potential Mechanisms of Evolutionary Specialization.</title>
        <authorList>
            <person name="Sun Y."/>
            <person name="Deng T."/>
            <person name="Zhang A."/>
            <person name="Moore M.J."/>
            <person name="Landis J.B."/>
            <person name="Lin N."/>
            <person name="Zhang H."/>
            <person name="Zhang X."/>
            <person name="Huang J."/>
            <person name="Zhang X."/>
            <person name="Sun H."/>
            <person name="Wang H."/>
        </authorList>
    </citation>
    <scope>NUCLEOTIDE SEQUENCE [LARGE SCALE GENOMIC DNA]</scope>
    <source>
        <strain evidence="5">TB1705</strain>
        <tissue evidence="5">Leaf</tissue>
    </source>
</reference>
<keyword evidence="6" id="KW-1185">Reference proteome</keyword>
<feature type="domain" description="RRM" evidence="4">
    <location>
        <begin position="58"/>
        <end position="124"/>
    </location>
</feature>
<feature type="region of interest" description="Disordered" evidence="3">
    <location>
        <begin position="352"/>
        <end position="375"/>
    </location>
</feature>
<evidence type="ECO:0000256" key="1">
    <source>
        <dbReference type="ARBA" id="ARBA00022884"/>
    </source>
</evidence>
<protein>
    <recommendedName>
        <fullName evidence="4">RRM domain-containing protein</fullName>
    </recommendedName>
</protein>
<dbReference type="AlphaFoldDB" id="A0A7J7NWX4"/>
<dbReference type="InterPro" id="IPR000504">
    <property type="entry name" value="RRM_dom"/>
</dbReference>
<evidence type="ECO:0000313" key="6">
    <source>
        <dbReference type="Proteomes" id="UP000541444"/>
    </source>
</evidence>
<evidence type="ECO:0000256" key="3">
    <source>
        <dbReference type="SAM" id="MobiDB-lite"/>
    </source>
</evidence>
<dbReference type="PROSITE" id="PS50102">
    <property type="entry name" value="RRM"/>
    <property type="match status" value="1"/>
</dbReference>
<organism evidence="5 6">
    <name type="scientific">Kingdonia uniflora</name>
    <dbReference type="NCBI Taxonomy" id="39325"/>
    <lineage>
        <taxon>Eukaryota</taxon>
        <taxon>Viridiplantae</taxon>
        <taxon>Streptophyta</taxon>
        <taxon>Embryophyta</taxon>
        <taxon>Tracheophyta</taxon>
        <taxon>Spermatophyta</taxon>
        <taxon>Magnoliopsida</taxon>
        <taxon>Ranunculales</taxon>
        <taxon>Circaeasteraceae</taxon>
        <taxon>Kingdonia</taxon>
    </lineage>
</organism>
<dbReference type="Pfam" id="PF00076">
    <property type="entry name" value="RRM_1"/>
    <property type="match status" value="1"/>
</dbReference>
<evidence type="ECO:0000313" key="5">
    <source>
        <dbReference type="EMBL" id="KAF6171398.1"/>
    </source>
</evidence>
<feature type="compositionally biased region" description="Gly residues" evidence="3">
    <location>
        <begin position="358"/>
        <end position="375"/>
    </location>
</feature>
<dbReference type="InterPro" id="IPR035979">
    <property type="entry name" value="RBD_domain_sf"/>
</dbReference>
<dbReference type="EMBL" id="JACGCM010000497">
    <property type="protein sequence ID" value="KAF6171398.1"/>
    <property type="molecule type" value="Genomic_DNA"/>
</dbReference>
<comment type="caution">
    <text evidence="5">The sequence shown here is derived from an EMBL/GenBank/DDBJ whole genome shotgun (WGS) entry which is preliminary data.</text>
</comment>
<accession>A0A7J7NWX4</accession>
<dbReference type="OrthoDB" id="696485at2759"/>
<dbReference type="SMART" id="SM00360">
    <property type="entry name" value="RRM"/>
    <property type="match status" value="1"/>
</dbReference>
<dbReference type="SUPFAM" id="SSF54928">
    <property type="entry name" value="RNA-binding domain, RBD"/>
    <property type="match status" value="1"/>
</dbReference>
<evidence type="ECO:0000256" key="2">
    <source>
        <dbReference type="PROSITE-ProRule" id="PRU00176"/>
    </source>
</evidence>
<name>A0A7J7NWX4_9MAGN</name>
<dbReference type="Gene3D" id="3.30.70.330">
    <property type="match status" value="1"/>
</dbReference>
<gene>
    <name evidence="5" type="ORF">GIB67_009539</name>
</gene>
<dbReference type="InterPro" id="IPR012677">
    <property type="entry name" value="Nucleotide-bd_a/b_plait_sf"/>
</dbReference>